<keyword evidence="1" id="KW-0479">Metal-binding</keyword>
<dbReference type="PROSITE" id="PS50950">
    <property type="entry name" value="ZF_THAP"/>
    <property type="match status" value="1"/>
</dbReference>
<dbReference type="PANTHER" id="PTHR46927:SF3">
    <property type="entry name" value="THAP-TYPE DOMAIN-CONTAINING PROTEIN"/>
    <property type="match status" value="1"/>
</dbReference>
<dbReference type="SMART" id="SM00692">
    <property type="entry name" value="DM3"/>
    <property type="match status" value="1"/>
</dbReference>
<evidence type="ECO:0000256" key="3">
    <source>
        <dbReference type="ARBA" id="ARBA00022833"/>
    </source>
</evidence>
<evidence type="ECO:0000256" key="1">
    <source>
        <dbReference type="ARBA" id="ARBA00022723"/>
    </source>
</evidence>
<name>A0A131Y398_IXORI</name>
<dbReference type="EMBL" id="GEFM01002459">
    <property type="protein sequence ID" value="JAP73337.1"/>
    <property type="molecule type" value="mRNA"/>
</dbReference>
<evidence type="ECO:0000259" key="7">
    <source>
        <dbReference type="PROSITE" id="PS50950"/>
    </source>
</evidence>
<dbReference type="Gene3D" id="6.20.210.20">
    <property type="entry name" value="THAP domain"/>
    <property type="match status" value="1"/>
</dbReference>
<dbReference type="InterPro" id="IPR052224">
    <property type="entry name" value="THAP_domain_protein"/>
</dbReference>
<evidence type="ECO:0000313" key="8">
    <source>
        <dbReference type="EMBL" id="JAP73337.1"/>
    </source>
</evidence>
<feature type="compositionally biased region" description="Basic residues" evidence="6">
    <location>
        <begin position="84"/>
        <end position="94"/>
    </location>
</feature>
<dbReference type="InterPro" id="IPR038441">
    <property type="entry name" value="THAP_Znf_sf"/>
</dbReference>
<dbReference type="SUPFAM" id="SSF57716">
    <property type="entry name" value="Glucocorticoid receptor-like (DNA-binding domain)"/>
    <property type="match status" value="1"/>
</dbReference>
<dbReference type="GO" id="GO:0008270">
    <property type="term" value="F:zinc ion binding"/>
    <property type="evidence" value="ECO:0007669"/>
    <property type="project" value="UniProtKB-KW"/>
</dbReference>
<evidence type="ECO:0000256" key="4">
    <source>
        <dbReference type="ARBA" id="ARBA00023125"/>
    </source>
</evidence>
<protein>
    <recommendedName>
        <fullName evidence="7">THAP-type domain-containing protein</fullName>
    </recommendedName>
</protein>
<keyword evidence="2 5" id="KW-0863">Zinc-finger</keyword>
<dbReference type="Pfam" id="PF05485">
    <property type="entry name" value="THAP"/>
    <property type="match status" value="1"/>
</dbReference>
<dbReference type="SMART" id="SM00980">
    <property type="entry name" value="THAP"/>
    <property type="match status" value="1"/>
</dbReference>
<organism evidence="8">
    <name type="scientific">Ixodes ricinus</name>
    <name type="common">Common tick</name>
    <name type="synonym">Acarus ricinus</name>
    <dbReference type="NCBI Taxonomy" id="34613"/>
    <lineage>
        <taxon>Eukaryota</taxon>
        <taxon>Metazoa</taxon>
        <taxon>Ecdysozoa</taxon>
        <taxon>Arthropoda</taxon>
        <taxon>Chelicerata</taxon>
        <taxon>Arachnida</taxon>
        <taxon>Acari</taxon>
        <taxon>Parasitiformes</taxon>
        <taxon>Ixodida</taxon>
        <taxon>Ixodoidea</taxon>
        <taxon>Ixodidae</taxon>
        <taxon>Ixodinae</taxon>
        <taxon>Ixodes</taxon>
    </lineage>
</organism>
<accession>A0A131Y398</accession>
<dbReference type="GO" id="GO:0003677">
    <property type="term" value="F:DNA binding"/>
    <property type="evidence" value="ECO:0007669"/>
    <property type="project" value="UniProtKB-UniRule"/>
</dbReference>
<dbReference type="AlphaFoldDB" id="A0A131Y398"/>
<evidence type="ECO:0000256" key="6">
    <source>
        <dbReference type="SAM" id="MobiDB-lite"/>
    </source>
</evidence>
<dbReference type="PANTHER" id="PTHR46927">
    <property type="entry name" value="AGAP005574-PA"/>
    <property type="match status" value="1"/>
</dbReference>
<reference evidence="8" key="1">
    <citation type="submission" date="2016-02" db="EMBL/GenBank/DDBJ databases">
        <title>RNAseq analyses of the midgut from blood- or serum-fed Ixodes ricinus ticks.</title>
        <authorList>
            <person name="Perner J."/>
            <person name="Provaznik J."/>
            <person name="Schrenkova J."/>
            <person name="Urbanova V."/>
            <person name="Ribeiro J.M."/>
            <person name="Kopacek P."/>
        </authorList>
    </citation>
    <scope>NUCLEOTIDE SEQUENCE</scope>
    <source>
        <tissue evidence="8">Gut</tissue>
    </source>
</reference>
<dbReference type="InterPro" id="IPR006612">
    <property type="entry name" value="THAP_Znf"/>
</dbReference>
<keyword evidence="4 5" id="KW-0238">DNA-binding</keyword>
<sequence>MTGCCAFGCSQSSGSGKKLFAVPLRKADLRRQKAWLHMIGRKNFVPTRSSKLCEDHFTPDQFEPRIWQSHGIKKLKPNAVPTKFSHRLPKPVRRPPREREMGNIQGEPMQEEDSIQTLPSLDSTAALTAQALPTHTAAQSSEVQNCDQESAPQAGFAGPPVALSCHAYMCSMYPGHHKKVLEFMSACSSVLWHEPCPYSQPPTPARCKAATGSLCPMRMLQLVHCKSRYNNQTWQAPS</sequence>
<feature type="region of interest" description="Disordered" evidence="6">
    <location>
        <begin position="82"/>
        <end position="110"/>
    </location>
</feature>
<feature type="domain" description="THAP-type" evidence="7">
    <location>
        <begin position="1"/>
        <end position="84"/>
    </location>
</feature>
<keyword evidence="3" id="KW-0862">Zinc</keyword>
<evidence type="ECO:0000256" key="2">
    <source>
        <dbReference type="ARBA" id="ARBA00022771"/>
    </source>
</evidence>
<evidence type="ECO:0000256" key="5">
    <source>
        <dbReference type="PROSITE-ProRule" id="PRU00309"/>
    </source>
</evidence>
<proteinExistence type="evidence at transcript level"/>